<dbReference type="EMBL" id="RSCD01000007">
    <property type="protein sequence ID" value="RSH91798.1"/>
    <property type="molecule type" value="Genomic_DNA"/>
</dbReference>
<evidence type="ECO:0000313" key="3">
    <source>
        <dbReference type="Proteomes" id="UP000279259"/>
    </source>
</evidence>
<dbReference type="STRING" id="1890683.A0A427YL09"/>
<evidence type="ECO:0000313" key="2">
    <source>
        <dbReference type="EMBL" id="RSH91798.1"/>
    </source>
</evidence>
<gene>
    <name evidence="2" type="ORF">EHS25_009168</name>
</gene>
<proteinExistence type="predicted"/>
<protein>
    <submittedName>
        <fullName evidence="2">Uncharacterized protein</fullName>
    </submittedName>
</protein>
<accession>A0A427YL09</accession>
<dbReference type="OrthoDB" id="2595969at2759"/>
<dbReference type="AlphaFoldDB" id="A0A427YL09"/>
<evidence type="ECO:0000256" key="1">
    <source>
        <dbReference type="SAM" id="MobiDB-lite"/>
    </source>
</evidence>
<sequence length="306" mass="33137">MLDPLSPLNVPPPRYLLESDSSDEEGQGVYPSGSRPRIVVPSPVVRVHAAQQGSETVYDEVIVGIGQAGRYLLKKAGVKAKGGREGLVVELDEDRRRIGEGYEMGAGERVLLINLDETVGHESTWKITEEICKIVKAKSWTVISTYVPSMYIPSPTSPSLLDEVAPVRCLRVSGPSVSLEQLAKAGLAGFDSPNYFTGFTGAFATLVRELLHSQGLSNPDLRRDPHHRTSIAKMRGIGAHLPTLGFPSRLHLRRKHDSPVPTASSILALRLFPAIRTLPGVLASRPGDQGASATTPLRGGMERDQR</sequence>
<dbReference type="Proteomes" id="UP000279259">
    <property type="component" value="Unassembled WGS sequence"/>
</dbReference>
<feature type="region of interest" description="Disordered" evidence="1">
    <location>
        <begin position="1"/>
        <end position="35"/>
    </location>
</feature>
<comment type="caution">
    <text evidence="2">The sequence shown here is derived from an EMBL/GenBank/DDBJ whole genome shotgun (WGS) entry which is preliminary data.</text>
</comment>
<reference evidence="2 3" key="1">
    <citation type="submission" date="2018-11" db="EMBL/GenBank/DDBJ databases">
        <title>Genome sequence of Saitozyma podzolica DSM 27192.</title>
        <authorList>
            <person name="Aliyu H."/>
            <person name="Gorte O."/>
            <person name="Ochsenreither K."/>
        </authorList>
    </citation>
    <scope>NUCLEOTIDE SEQUENCE [LARGE SCALE GENOMIC DNA]</scope>
    <source>
        <strain evidence="2 3">DSM 27192</strain>
    </source>
</reference>
<feature type="region of interest" description="Disordered" evidence="1">
    <location>
        <begin position="283"/>
        <end position="306"/>
    </location>
</feature>
<organism evidence="2 3">
    <name type="scientific">Saitozyma podzolica</name>
    <dbReference type="NCBI Taxonomy" id="1890683"/>
    <lineage>
        <taxon>Eukaryota</taxon>
        <taxon>Fungi</taxon>
        <taxon>Dikarya</taxon>
        <taxon>Basidiomycota</taxon>
        <taxon>Agaricomycotina</taxon>
        <taxon>Tremellomycetes</taxon>
        <taxon>Tremellales</taxon>
        <taxon>Trimorphomycetaceae</taxon>
        <taxon>Saitozyma</taxon>
    </lineage>
</organism>
<name>A0A427YL09_9TREE</name>
<keyword evidence="3" id="KW-1185">Reference proteome</keyword>